<keyword evidence="3 5" id="KW-0067">ATP-binding</keyword>
<feature type="transmembrane region" description="Helical" evidence="7">
    <location>
        <begin position="21"/>
        <end position="44"/>
    </location>
</feature>
<feature type="region of interest" description="Disordered" evidence="6">
    <location>
        <begin position="695"/>
        <end position="730"/>
    </location>
</feature>
<dbReference type="Gene3D" id="3.30.980.40">
    <property type="match status" value="1"/>
</dbReference>
<dbReference type="InterPro" id="IPR027417">
    <property type="entry name" value="P-loop_NTPase"/>
</dbReference>
<evidence type="ECO:0000259" key="8">
    <source>
        <dbReference type="PROSITE" id="PS50901"/>
    </source>
</evidence>
<keyword evidence="7" id="KW-1133">Transmembrane helix</keyword>
<dbReference type="AlphaFoldDB" id="A0A1F4VL24"/>
<dbReference type="PANTHER" id="PTHR22683:SF41">
    <property type="entry name" value="DNA TRANSLOCASE FTSK"/>
    <property type="match status" value="1"/>
</dbReference>
<evidence type="ECO:0000256" key="2">
    <source>
        <dbReference type="ARBA" id="ARBA00022741"/>
    </source>
</evidence>
<protein>
    <recommendedName>
        <fullName evidence="8">FtsK domain-containing protein</fullName>
    </recommendedName>
</protein>
<feature type="transmembrane region" description="Helical" evidence="7">
    <location>
        <begin position="88"/>
        <end position="110"/>
    </location>
</feature>
<evidence type="ECO:0000256" key="1">
    <source>
        <dbReference type="ARBA" id="ARBA00006474"/>
    </source>
</evidence>
<dbReference type="CDD" id="cd01127">
    <property type="entry name" value="TrwB_TraG_TraD_VirD4"/>
    <property type="match status" value="1"/>
</dbReference>
<reference evidence="9 10" key="1">
    <citation type="journal article" date="2016" name="Nat. Commun.">
        <title>Thousands of microbial genomes shed light on interconnected biogeochemical processes in an aquifer system.</title>
        <authorList>
            <person name="Anantharaman K."/>
            <person name="Brown C.T."/>
            <person name="Hug L.A."/>
            <person name="Sharon I."/>
            <person name="Castelle C.J."/>
            <person name="Probst A.J."/>
            <person name="Thomas B.C."/>
            <person name="Singh A."/>
            <person name="Wilkins M.J."/>
            <person name="Karaoz U."/>
            <person name="Brodie E.L."/>
            <person name="Williams K.H."/>
            <person name="Hubbard S.S."/>
            <person name="Banfield J.F."/>
        </authorList>
    </citation>
    <scope>NUCLEOTIDE SEQUENCE [LARGE SCALE GENOMIC DNA]</scope>
</reference>
<feature type="compositionally biased region" description="Basic and acidic residues" evidence="6">
    <location>
        <begin position="699"/>
        <end position="722"/>
    </location>
</feature>
<evidence type="ECO:0000256" key="6">
    <source>
        <dbReference type="SAM" id="MobiDB-lite"/>
    </source>
</evidence>
<dbReference type="PANTHER" id="PTHR22683">
    <property type="entry name" value="SPORULATION PROTEIN RELATED"/>
    <property type="match status" value="1"/>
</dbReference>
<evidence type="ECO:0000256" key="5">
    <source>
        <dbReference type="PROSITE-ProRule" id="PRU00289"/>
    </source>
</evidence>
<gene>
    <name evidence="9" type="ORF">A3H26_01300</name>
</gene>
<proteinExistence type="inferred from homology"/>
<comment type="similarity">
    <text evidence="1">Belongs to the FtsK/SpoIIIE/SftA family.</text>
</comment>
<dbReference type="GO" id="GO:0005524">
    <property type="term" value="F:ATP binding"/>
    <property type="evidence" value="ECO:0007669"/>
    <property type="project" value="UniProtKB-UniRule"/>
</dbReference>
<dbReference type="InterPro" id="IPR018541">
    <property type="entry name" value="Ftsk_gamma"/>
</dbReference>
<feature type="transmembrane region" description="Helical" evidence="7">
    <location>
        <begin position="122"/>
        <end position="143"/>
    </location>
</feature>
<dbReference type="STRING" id="1802630.A3H26_01300"/>
<evidence type="ECO:0000256" key="7">
    <source>
        <dbReference type="SAM" id="Phobius"/>
    </source>
</evidence>
<evidence type="ECO:0000256" key="4">
    <source>
        <dbReference type="ARBA" id="ARBA00023125"/>
    </source>
</evidence>
<dbReference type="Gene3D" id="3.40.50.300">
    <property type="entry name" value="P-loop containing nucleotide triphosphate hydrolases"/>
    <property type="match status" value="1"/>
</dbReference>
<accession>A0A1F4VL24</accession>
<dbReference type="SMART" id="SM00382">
    <property type="entry name" value="AAA"/>
    <property type="match status" value="1"/>
</dbReference>
<dbReference type="InterPro" id="IPR036390">
    <property type="entry name" value="WH_DNA-bd_sf"/>
</dbReference>
<dbReference type="SUPFAM" id="SSF46785">
    <property type="entry name" value="Winged helix' DNA-binding domain"/>
    <property type="match status" value="1"/>
</dbReference>
<dbReference type="GO" id="GO:0003677">
    <property type="term" value="F:DNA binding"/>
    <property type="evidence" value="ECO:0007669"/>
    <property type="project" value="UniProtKB-KW"/>
</dbReference>
<keyword evidence="7" id="KW-0472">Membrane</keyword>
<dbReference type="Pfam" id="PF09397">
    <property type="entry name" value="FtsK_gamma"/>
    <property type="match status" value="1"/>
</dbReference>
<keyword evidence="4" id="KW-0238">DNA-binding</keyword>
<feature type="domain" description="FtsK" evidence="8">
    <location>
        <begin position="381"/>
        <end position="568"/>
    </location>
</feature>
<dbReference type="Gene3D" id="1.10.10.10">
    <property type="entry name" value="Winged helix-like DNA-binding domain superfamily/Winged helix DNA-binding domain"/>
    <property type="match status" value="1"/>
</dbReference>
<dbReference type="EMBL" id="MEVN01000012">
    <property type="protein sequence ID" value="OGC57483.1"/>
    <property type="molecule type" value="Genomic_DNA"/>
</dbReference>
<dbReference type="SUPFAM" id="SSF52540">
    <property type="entry name" value="P-loop containing nucleoside triphosphate hydrolases"/>
    <property type="match status" value="1"/>
</dbReference>
<organism evidence="9 10">
    <name type="scientific">candidate division WWE3 bacterium RIFCSPLOWO2_12_FULL_36_10</name>
    <dbReference type="NCBI Taxonomy" id="1802630"/>
    <lineage>
        <taxon>Bacteria</taxon>
        <taxon>Katanobacteria</taxon>
    </lineage>
</organism>
<dbReference type="Pfam" id="PF17854">
    <property type="entry name" value="FtsK_alpha"/>
    <property type="match status" value="1"/>
</dbReference>
<dbReference type="InterPro" id="IPR002543">
    <property type="entry name" value="FtsK_dom"/>
</dbReference>
<sequence length="730" mass="79546">MAKRGRKRKIKLNIRSDILKSILSVVLLAGAGISLVSFFVPNYVLNAKIQHYLKLYFGYASLVIPAILLVWGLLYIRTINWKFVQLRVLFGLFGLLFSFSALLGSRGGLIGNKILSFLSSLVSVYGAGLLLLSVCGVSLILMLNLSLDDVFGFLTATAQKLFSLKSGKLKSKLDKADKKDEIRITSGTQTLDINNDEDEEIETRPSFEIIPSMSEPQGKKGMINEKDSQVVSLAPSALPYADKVWETPPLDLLADVSSIPVDRGDVKVRIKIIEDTLGSFGVIVKVADVNFGPSVTQYALETSSGTKITKIASLQYDLALALASPTGSVRIEAPIPGKSQIGIEVPNTTPTVVSFKSLLVSDAMKSAKSKLSIVLGSDVSGTARVYDISKMPHLLVAGSTGSGKSVFLHSLIFSLLFRCSPQECKFILIDPKRVELVHYRDIPHLLTPVVTDIDRATSVFNWAVNEMERRYKLFESARARNIDMYNEKSGFQALPYVIIVVDELSDIMVNDPTGVEKSIIRLAQLARATGIHLILTVQRPSTNVITGLIKANIPCRIAFNVTSQIDSRVIIDQPGAEKLLGKGDMLFVPPDASKPIRIQGSLVTDKEINQVAAYLKSVGGGVPEYNEDVLKQQEKSRSISSGGSSTDELFDEALDIVVSTGKASASYLQRRLSIGYSRAAKILDELEAKGVVTASKGSKPRDVLISDNQDKGLDLGYDKDSEMPNDENIL</sequence>
<feature type="transmembrane region" description="Helical" evidence="7">
    <location>
        <begin position="394"/>
        <end position="417"/>
    </location>
</feature>
<evidence type="ECO:0000313" key="10">
    <source>
        <dbReference type="Proteomes" id="UP000177763"/>
    </source>
</evidence>
<feature type="transmembrane region" description="Helical" evidence="7">
    <location>
        <begin position="56"/>
        <end position="76"/>
    </location>
</feature>
<dbReference type="InterPro" id="IPR003593">
    <property type="entry name" value="AAA+_ATPase"/>
</dbReference>
<keyword evidence="7" id="KW-0812">Transmembrane</keyword>
<dbReference type="InterPro" id="IPR041027">
    <property type="entry name" value="FtsK_alpha"/>
</dbReference>
<dbReference type="SMART" id="SM00843">
    <property type="entry name" value="Ftsk_gamma"/>
    <property type="match status" value="1"/>
</dbReference>
<name>A0A1F4VL24_UNCKA</name>
<comment type="caution">
    <text evidence="9">The sequence shown here is derived from an EMBL/GenBank/DDBJ whole genome shotgun (WGS) entry which is preliminary data.</text>
</comment>
<dbReference type="InterPro" id="IPR036388">
    <property type="entry name" value="WH-like_DNA-bd_sf"/>
</dbReference>
<dbReference type="PROSITE" id="PS50901">
    <property type="entry name" value="FTSK"/>
    <property type="match status" value="1"/>
</dbReference>
<dbReference type="InterPro" id="IPR050206">
    <property type="entry name" value="FtsK/SpoIIIE/SftA"/>
</dbReference>
<evidence type="ECO:0000256" key="3">
    <source>
        <dbReference type="ARBA" id="ARBA00022840"/>
    </source>
</evidence>
<evidence type="ECO:0000313" key="9">
    <source>
        <dbReference type="EMBL" id="OGC57483.1"/>
    </source>
</evidence>
<dbReference type="Pfam" id="PF01580">
    <property type="entry name" value="FtsK_SpoIIIE"/>
    <property type="match status" value="1"/>
</dbReference>
<keyword evidence="2 5" id="KW-0547">Nucleotide-binding</keyword>
<feature type="binding site" evidence="5">
    <location>
        <begin position="398"/>
        <end position="405"/>
    </location>
    <ligand>
        <name>ATP</name>
        <dbReference type="ChEBI" id="CHEBI:30616"/>
    </ligand>
</feature>
<dbReference type="Proteomes" id="UP000177763">
    <property type="component" value="Unassembled WGS sequence"/>
</dbReference>